<keyword evidence="2" id="KW-1185">Reference proteome</keyword>
<dbReference type="Proteomes" id="UP000265520">
    <property type="component" value="Unassembled WGS sequence"/>
</dbReference>
<proteinExistence type="predicted"/>
<name>A0A392QDJ1_9FABA</name>
<dbReference type="EMBL" id="LXQA010127528">
    <property type="protein sequence ID" value="MCI21922.1"/>
    <property type="molecule type" value="Genomic_DNA"/>
</dbReference>
<accession>A0A392QDJ1</accession>
<evidence type="ECO:0000313" key="2">
    <source>
        <dbReference type="Proteomes" id="UP000265520"/>
    </source>
</evidence>
<comment type="caution">
    <text evidence="1">The sequence shown here is derived from an EMBL/GenBank/DDBJ whole genome shotgun (WGS) entry which is preliminary data.</text>
</comment>
<protein>
    <submittedName>
        <fullName evidence="1">Uncharacterized protein</fullName>
    </submittedName>
</protein>
<evidence type="ECO:0000313" key="1">
    <source>
        <dbReference type="EMBL" id="MCI21922.1"/>
    </source>
</evidence>
<feature type="non-terminal residue" evidence="1">
    <location>
        <position position="107"/>
    </location>
</feature>
<organism evidence="1 2">
    <name type="scientific">Trifolium medium</name>
    <dbReference type="NCBI Taxonomy" id="97028"/>
    <lineage>
        <taxon>Eukaryota</taxon>
        <taxon>Viridiplantae</taxon>
        <taxon>Streptophyta</taxon>
        <taxon>Embryophyta</taxon>
        <taxon>Tracheophyta</taxon>
        <taxon>Spermatophyta</taxon>
        <taxon>Magnoliopsida</taxon>
        <taxon>eudicotyledons</taxon>
        <taxon>Gunneridae</taxon>
        <taxon>Pentapetalae</taxon>
        <taxon>rosids</taxon>
        <taxon>fabids</taxon>
        <taxon>Fabales</taxon>
        <taxon>Fabaceae</taxon>
        <taxon>Papilionoideae</taxon>
        <taxon>50 kb inversion clade</taxon>
        <taxon>NPAAA clade</taxon>
        <taxon>Hologalegina</taxon>
        <taxon>IRL clade</taxon>
        <taxon>Trifolieae</taxon>
        <taxon>Trifolium</taxon>
    </lineage>
</organism>
<dbReference type="AlphaFoldDB" id="A0A392QDJ1"/>
<sequence>MSVCAWTLSVVKVRSSSPSELAQPLVSEEFPSLEGPRDSMPHYLFCRGRDMDEAADLEFSLENFRVMSGSNLLLESGLPEGCPRPDFFDEIELLAECLVVHFFFERL</sequence>
<reference evidence="1 2" key="1">
    <citation type="journal article" date="2018" name="Front. Plant Sci.">
        <title>Red Clover (Trifolium pratense) and Zigzag Clover (T. medium) - A Picture of Genomic Similarities and Differences.</title>
        <authorList>
            <person name="Dluhosova J."/>
            <person name="Istvanek J."/>
            <person name="Nedelnik J."/>
            <person name="Repkova J."/>
        </authorList>
    </citation>
    <scope>NUCLEOTIDE SEQUENCE [LARGE SCALE GENOMIC DNA]</scope>
    <source>
        <strain evidence="2">cv. 10/8</strain>
        <tissue evidence="1">Leaf</tissue>
    </source>
</reference>